<dbReference type="InterPro" id="IPR020846">
    <property type="entry name" value="MFS_dom"/>
</dbReference>
<evidence type="ECO:0000256" key="2">
    <source>
        <dbReference type="ARBA" id="ARBA00022448"/>
    </source>
</evidence>
<dbReference type="PROSITE" id="PS00217">
    <property type="entry name" value="SUGAR_TRANSPORT_2"/>
    <property type="match status" value="1"/>
</dbReference>
<keyword evidence="4 7" id="KW-0812">Transmembrane</keyword>
<dbReference type="InterPro" id="IPR036259">
    <property type="entry name" value="MFS_trans_sf"/>
</dbReference>
<dbReference type="PROSITE" id="PS50850">
    <property type="entry name" value="MFS"/>
    <property type="match status" value="1"/>
</dbReference>
<dbReference type="InterPro" id="IPR005829">
    <property type="entry name" value="Sugar_transporter_CS"/>
</dbReference>
<feature type="transmembrane region" description="Helical" evidence="7">
    <location>
        <begin position="276"/>
        <end position="298"/>
    </location>
</feature>
<keyword evidence="6 7" id="KW-0472">Membrane</keyword>
<evidence type="ECO:0000256" key="7">
    <source>
        <dbReference type="SAM" id="Phobius"/>
    </source>
</evidence>
<feature type="transmembrane region" description="Helical" evidence="7">
    <location>
        <begin position="88"/>
        <end position="118"/>
    </location>
</feature>
<protein>
    <submittedName>
        <fullName evidence="9">MHS family MFS transporter</fullName>
    </submittedName>
</protein>
<evidence type="ECO:0000313" key="9">
    <source>
        <dbReference type="EMBL" id="MBW9111897.1"/>
    </source>
</evidence>
<feature type="domain" description="Major facilitator superfamily (MFS) profile" evidence="8">
    <location>
        <begin position="14"/>
        <end position="423"/>
    </location>
</feature>
<dbReference type="Proteomes" id="UP000777440">
    <property type="component" value="Unassembled WGS sequence"/>
</dbReference>
<evidence type="ECO:0000313" key="10">
    <source>
        <dbReference type="Proteomes" id="UP000777440"/>
    </source>
</evidence>
<dbReference type="RefSeq" id="WP_220292532.1">
    <property type="nucleotide sequence ID" value="NZ_JAEUAX010000019.1"/>
</dbReference>
<name>A0ABS7I2K6_9MICO</name>
<comment type="caution">
    <text evidence="9">The sequence shown here is derived from an EMBL/GenBank/DDBJ whole genome shotgun (WGS) entry which is preliminary data.</text>
</comment>
<evidence type="ECO:0000256" key="6">
    <source>
        <dbReference type="ARBA" id="ARBA00023136"/>
    </source>
</evidence>
<dbReference type="PANTHER" id="PTHR43045">
    <property type="entry name" value="SHIKIMATE TRANSPORTER"/>
    <property type="match status" value="1"/>
</dbReference>
<evidence type="ECO:0000256" key="3">
    <source>
        <dbReference type="ARBA" id="ARBA00022475"/>
    </source>
</evidence>
<dbReference type="EMBL" id="JAEUAX010000019">
    <property type="protein sequence ID" value="MBW9111897.1"/>
    <property type="molecule type" value="Genomic_DNA"/>
</dbReference>
<feature type="transmembrane region" description="Helical" evidence="7">
    <location>
        <begin position="399"/>
        <end position="418"/>
    </location>
</feature>
<feature type="transmembrane region" description="Helical" evidence="7">
    <location>
        <begin position="154"/>
        <end position="177"/>
    </location>
</feature>
<organism evidence="9 10">
    <name type="scientific">Microbacterium ureisolvens</name>
    <dbReference type="NCBI Taxonomy" id="2781186"/>
    <lineage>
        <taxon>Bacteria</taxon>
        <taxon>Bacillati</taxon>
        <taxon>Actinomycetota</taxon>
        <taxon>Actinomycetes</taxon>
        <taxon>Micrococcales</taxon>
        <taxon>Microbacteriaceae</taxon>
        <taxon>Microbacterium</taxon>
    </lineage>
</organism>
<comment type="subcellular location">
    <subcellularLocation>
        <location evidence="1">Cell membrane</location>
        <topology evidence="1">Multi-pass membrane protein</topology>
    </subcellularLocation>
</comment>
<evidence type="ECO:0000256" key="1">
    <source>
        <dbReference type="ARBA" id="ARBA00004651"/>
    </source>
</evidence>
<dbReference type="CDD" id="cd17369">
    <property type="entry name" value="MFS_ShiA_like"/>
    <property type="match status" value="1"/>
</dbReference>
<keyword evidence="5 7" id="KW-1133">Transmembrane helix</keyword>
<evidence type="ECO:0000256" key="5">
    <source>
        <dbReference type="ARBA" id="ARBA00022989"/>
    </source>
</evidence>
<evidence type="ECO:0000259" key="8">
    <source>
        <dbReference type="PROSITE" id="PS50850"/>
    </source>
</evidence>
<keyword evidence="3" id="KW-1003">Cell membrane</keyword>
<dbReference type="Pfam" id="PF07690">
    <property type="entry name" value="MFS_1"/>
    <property type="match status" value="1"/>
</dbReference>
<evidence type="ECO:0000256" key="4">
    <source>
        <dbReference type="ARBA" id="ARBA00022692"/>
    </source>
</evidence>
<accession>A0ABS7I2K6</accession>
<feature type="transmembrane region" description="Helical" evidence="7">
    <location>
        <begin position="51"/>
        <end position="76"/>
    </location>
</feature>
<dbReference type="Gene3D" id="1.20.1250.20">
    <property type="entry name" value="MFS general substrate transporter like domains"/>
    <property type="match status" value="2"/>
</dbReference>
<sequence length="450" mass="48921">MTETQTREKSTRKIALASLIGTTIEWYDLFIYTTAAAVAFNFLFFPEFDPIVGTLAAFATYATAYIARPVGAIIFGHIGDRAGRKKTLTITLTIMGVATFLIGLLPTYAAIGIAAPILLVTLRFFQGLGLGGEWGGAVLLAVEHAPAHRRGFFGSWVQMGVPAGVILSNLVWLGIVLLPEEELLAWGWRIPFLLSVVLIFVGLWIRSKVEETPTFENVANEDEKAKIPFFELVRDYWGQILLIAGSYFATGVVFTVLIAFALNYATTALALPRAEVLTAIIIASVLNFFLLPLFGAVSDRLGRKATYLSGLVGMAILAFPFFWLLNLAQFWSVILGFVLMVIPFSAAYGPQATLFAEVFRGNIRYSGLSVGYQLGAILGSALTPLVTTTLFAVTGEVSVVAWYMIGTCAISFVCTVVLRSRHWGADALQAPTDLTASVYTQRPRTGRAAR</sequence>
<feature type="transmembrane region" description="Helical" evidence="7">
    <location>
        <begin position="370"/>
        <end position="393"/>
    </location>
</feature>
<keyword evidence="2" id="KW-0813">Transport</keyword>
<feature type="transmembrane region" description="Helical" evidence="7">
    <location>
        <begin position="330"/>
        <end position="349"/>
    </location>
</feature>
<feature type="transmembrane region" description="Helical" evidence="7">
    <location>
        <begin position="26"/>
        <end position="45"/>
    </location>
</feature>
<feature type="transmembrane region" description="Helical" evidence="7">
    <location>
        <begin position="305"/>
        <end position="324"/>
    </location>
</feature>
<proteinExistence type="predicted"/>
<reference evidence="9 10" key="1">
    <citation type="journal article" date="2021" name="MBio">
        <title>Poor Competitiveness of Bradyrhizobium in Pigeon Pea Root Colonization in Indian Soils.</title>
        <authorList>
            <person name="Chalasani D."/>
            <person name="Basu A."/>
            <person name="Pullabhotla S.V.S.R.N."/>
            <person name="Jorrin B."/>
            <person name="Neal A.L."/>
            <person name="Poole P.S."/>
            <person name="Podile A.R."/>
            <person name="Tkacz A."/>
        </authorList>
    </citation>
    <scope>NUCLEOTIDE SEQUENCE [LARGE SCALE GENOMIC DNA]</scope>
    <source>
        <strain evidence="9 10">HU12</strain>
    </source>
</reference>
<feature type="transmembrane region" description="Helical" evidence="7">
    <location>
        <begin position="183"/>
        <end position="205"/>
    </location>
</feature>
<dbReference type="InterPro" id="IPR011701">
    <property type="entry name" value="MFS"/>
</dbReference>
<dbReference type="PANTHER" id="PTHR43045:SF1">
    <property type="entry name" value="SHIKIMATE TRANSPORTER"/>
    <property type="match status" value="1"/>
</dbReference>
<dbReference type="SUPFAM" id="SSF103473">
    <property type="entry name" value="MFS general substrate transporter"/>
    <property type="match status" value="1"/>
</dbReference>
<keyword evidence="10" id="KW-1185">Reference proteome</keyword>
<feature type="transmembrane region" description="Helical" evidence="7">
    <location>
        <begin position="240"/>
        <end position="264"/>
    </location>
</feature>
<gene>
    <name evidence="9" type="ORF">JNB61_19190</name>
</gene>